<dbReference type="RefSeq" id="WP_161743117.1">
    <property type="nucleotide sequence ID" value="NZ_JAAAMV010000005.1"/>
</dbReference>
<comment type="caution">
    <text evidence="2">The sequence shown here is derived from an EMBL/GenBank/DDBJ whole genome shotgun (WGS) entry which is preliminary data.</text>
</comment>
<organism evidence="2 3">
    <name type="scientific">Paenibacillus glycinis</name>
    <dbReference type="NCBI Taxonomy" id="2697035"/>
    <lineage>
        <taxon>Bacteria</taxon>
        <taxon>Bacillati</taxon>
        <taxon>Bacillota</taxon>
        <taxon>Bacilli</taxon>
        <taxon>Bacillales</taxon>
        <taxon>Paenibacillaceae</taxon>
        <taxon>Paenibacillus</taxon>
    </lineage>
</organism>
<gene>
    <name evidence="2" type="ORF">GT019_10620</name>
</gene>
<protein>
    <submittedName>
        <fullName evidence="2">Uncharacterized protein</fullName>
    </submittedName>
</protein>
<feature type="compositionally biased region" description="Polar residues" evidence="1">
    <location>
        <begin position="7"/>
        <end position="16"/>
    </location>
</feature>
<evidence type="ECO:0000313" key="2">
    <source>
        <dbReference type="EMBL" id="NBD24324.1"/>
    </source>
</evidence>
<dbReference type="Proteomes" id="UP000665561">
    <property type="component" value="Unassembled WGS sequence"/>
</dbReference>
<accession>A0ABW9XNY0</accession>
<reference evidence="2 3" key="1">
    <citation type="submission" date="2020-01" db="EMBL/GenBank/DDBJ databases">
        <title>Paenibacillus soybeanensis sp. nov. isolated from the nodules of soybean (Glycine max(L.) Merr).</title>
        <authorList>
            <person name="Wang H."/>
        </authorList>
    </citation>
    <scope>NUCLEOTIDE SEQUENCE [LARGE SCALE GENOMIC DNA]</scope>
    <source>
        <strain evidence="2 3">T1</strain>
    </source>
</reference>
<feature type="region of interest" description="Disordered" evidence="1">
    <location>
        <begin position="1"/>
        <end position="22"/>
    </location>
</feature>
<keyword evidence="3" id="KW-1185">Reference proteome</keyword>
<sequence>MSRKANPETNETQARPQAQPAYTKAQILKSNRFTAIQRHILHAALAEDGLYSLEEAAETINQIMKREVR</sequence>
<evidence type="ECO:0000256" key="1">
    <source>
        <dbReference type="SAM" id="MobiDB-lite"/>
    </source>
</evidence>
<evidence type="ECO:0000313" key="3">
    <source>
        <dbReference type="Proteomes" id="UP000665561"/>
    </source>
</evidence>
<name>A0ABW9XNY0_9BACL</name>
<dbReference type="EMBL" id="JAAAMV010000005">
    <property type="protein sequence ID" value="NBD24324.1"/>
    <property type="molecule type" value="Genomic_DNA"/>
</dbReference>
<proteinExistence type="predicted"/>